<reference evidence="1" key="1">
    <citation type="journal article" date="2015" name="Nature">
        <title>Complex archaea that bridge the gap between prokaryotes and eukaryotes.</title>
        <authorList>
            <person name="Spang A."/>
            <person name="Saw J.H."/>
            <person name="Jorgensen S.L."/>
            <person name="Zaremba-Niedzwiedzka K."/>
            <person name="Martijn J."/>
            <person name="Lind A.E."/>
            <person name="van Eijk R."/>
            <person name="Schleper C."/>
            <person name="Guy L."/>
            <person name="Ettema T.J."/>
        </authorList>
    </citation>
    <scope>NUCLEOTIDE SEQUENCE</scope>
</reference>
<sequence length="503" mass="56894">MKRFYPLAVVRLIAVLAAAVPIALAGCDKREYKLNLKPQGNKIRRTLTVRRIAADKDEKEKTEELQAEEIAAIERDYADKSTIGANHILHIAGTFDGDMPDDIGNTGLYYVLTTPMGTTRAYVERFRGNDDPVGHIERMFAAADRMTELMVIWLKAEFGDEKQFAQLARFLSTEFRHDVKNLAMYTWLASVQGASSESGEAFPADMVALALRIGLYLKDRQYATQDDLPTFAHFIFTDEESDRAQVQAGQLIAIAKGKAGITDPKFLQRLETFLSDRETMRRSAENVLRATPEYEQLMAQWENRPNDEKDNDKPDPWEIVEEMGRQLIHIEFDNPLLDDRLELTLQDVAEPAQTNGEWDRKSKTVSWSATLTDRPDKPNDVRAAIGQFSPVTGYEANTAKLPVLCYAIWEQPDVRFQIKHFGEVVLQDNDLWTYCLWYKSLTPARAKEWDALIDGLKPGEESLAKLEAFRFSDEASGEDAPTTYAETAISLITSAFAEKEADD</sequence>
<dbReference type="EMBL" id="LAZR01000457">
    <property type="protein sequence ID" value="KKN68147.1"/>
    <property type="molecule type" value="Genomic_DNA"/>
</dbReference>
<dbReference type="PROSITE" id="PS51257">
    <property type="entry name" value="PROKAR_LIPOPROTEIN"/>
    <property type="match status" value="1"/>
</dbReference>
<evidence type="ECO:0000313" key="1">
    <source>
        <dbReference type="EMBL" id="KKN68147.1"/>
    </source>
</evidence>
<proteinExistence type="predicted"/>
<accession>A0A0F9T006</accession>
<protein>
    <submittedName>
        <fullName evidence="1">Uncharacterized protein</fullName>
    </submittedName>
</protein>
<gene>
    <name evidence="1" type="ORF">LCGC14_0454600</name>
</gene>
<dbReference type="AlphaFoldDB" id="A0A0F9T006"/>
<organism evidence="1">
    <name type="scientific">marine sediment metagenome</name>
    <dbReference type="NCBI Taxonomy" id="412755"/>
    <lineage>
        <taxon>unclassified sequences</taxon>
        <taxon>metagenomes</taxon>
        <taxon>ecological metagenomes</taxon>
    </lineage>
</organism>
<name>A0A0F9T006_9ZZZZ</name>
<comment type="caution">
    <text evidence="1">The sequence shown here is derived from an EMBL/GenBank/DDBJ whole genome shotgun (WGS) entry which is preliminary data.</text>
</comment>